<organism evidence="5 6">
    <name type="scientific">Candidatus Taylorbacteria bacterium RIFCSPLOWO2_01_FULL_45_15b</name>
    <dbReference type="NCBI Taxonomy" id="1802319"/>
    <lineage>
        <taxon>Bacteria</taxon>
        <taxon>Candidatus Tayloriibacteriota</taxon>
    </lineage>
</organism>
<comment type="caution">
    <text evidence="5">The sequence shown here is derived from an EMBL/GenBank/DDBJ whole genome shotgun (WGS) entry which is preliminary data.</text>
</comment>
<evidence type="ECO:0000256" key="3">
    <source>
        <dbReference type="SAM" id="MobiDB-lite"/>
    </source>
</evidence>
<evidence type="ECO:0000313" key="5">
    <source>
        <dbReference type="EMBL" id="OHA31901.1"/>
    </source>
</evidence>
<dbReference type="EMBL" id="MHRX01000057">
    <property type="protein sequence ID" value="OHA31901.1"/>
    <property type="molecule type" value="Genomic_DNA"/>
</dbReference>
<keyword evidence="1" id="KW-0732">Signal</keyword>
<dbReference type="InterPro" id="IPR013320">
    <property type="entry name" value="ConA-like_dom_sf"/>
</dbReference>
<evidence type="ECO:0000256" key="1">
    <source>
        <dbReference type="ARBA" id="ARBA00022729"/>
    </source>
</evidence>
<dbReference type="PROSITE" id="PS51841">
    <property type="entry name" value="LTD"/>
    <property type="match status" value="1"/>
</dbReference>
<feature type="compositionally biased region" description="Acidic residues" evidence="3">
    <location>
        <begin position="743"/>
        <end position="755"/>
    </location>
</feature>
<dbReference type="Pfam" id="PF00932">
    <property type="entry name" value="LTD"/>
    <property type="match status" value="1"/>
</dbReference>
<accession>A0A1G2N9I5</accession>
<evidence type="ECO:0000256" key="2">
    <source>
        <dbReference type="ARBA" id="ARBA00023157"/>
    </source>
</evidence>
<dbReference type="SMART" id="SM00560">
    <property type="entry name" value="LamGL"/>
    <property type="match status" value="1"/>
</dbReference>
<dbReference type="STRING" id="1802319.A2928_02160"/>
<feature type="region of interest" description="Disordered" evidence="3">
    <location>
        <begin position="786"/>
        <end position="934"/>
    </location>
</feature>
<dbReference type="Pfam" id="PF13385">
    <property type="entry name" value="Laminin_G_3"/>
    <property type="match status" value="1"/>
</dbReference>
<keyword evidence="2" id="KW-1015">Disulfide bond</keyword>
<feature type="compositionally biased region" description="Acidic residues" evidence="3">
    <location>
        <begin position="869"/>
        <end position="902"/>
    </location>
</feature>
<dbReference type="InterPro" id="IPR001322">
    <property type="entry name" value="Lamin_tail_dom"/>
</dbReference>
<dbReference type="SUPFAM" id="SSF74853">
    <property type="entry name" value="Lamin A/C globular tail domain"/>
    <property type="match status" value="1"/>
</dbReference>
<feature type="region of interest" description="Disordered" evidence="3">
    <location>
        <begin position="743"/>
        <end position="765"/>
    </location>
</feature>
<evidence type="ECO:0000313" key="6">
    <source>
        <dbReference type="Proteomes" id="UP000176221"/>
    </source>
</evidence>
<dbReference type="AlphaFoldDB" id="A0A1G2N9I5"/>
<dbReference type="SUPFAM" id="SSF49899">
    <property type="entry name" value="Concanavalin A-like lectins/glucanases"/>
    <property type="match status" value="1"/>
</dbReference>
<feature type="domain" description="LTD" evidence="4">
    <location>
        <begin position="211"/>
        <end position="365"/>
    </location>
</feature>
<reference evidence="5 6" key="1">
    <citation type="journal article" date="2016" name="Nat. Commun.">
        <title>Thousands of microbial genomes shed light on interconnected biogeochemical processes in an aquifer system.</title>
        <authorList>
            <person name="Anantharaman K."/>
            <person name="Brown C.T."/>
            <person name="Hug L.A."/>
            <person name="Sharon I."/>
            <person name="Castelle C.J."/>
            <person name="Probst A.J."/>
            <person name="Thomas B.C."/>
            <person name="Singh A."/>
            <person name="Wilkins M.J."/>
            <person name="Karaoz U."/>
            <person name="Brodie E.L."/>
            <person name="Williams K.H."/>
            <person name="Hubbard S.S."/>
            <person name="Banfield J.F."/>
        </authorList>
    </citation>
    <scope>NUCLEOTIDE SEQUENCE [LARGE SCALE GENOMIC DNA]</scope>
</reference>
<name>A0A1G2N9I5_9BACT</name>
<feature type="compositionally biased region" description="Low complexity" evidence="3">
    <location>
        <begin position="809"/>
        <end position="821"/>
    </location>
</feature>
<gene>
    <name evidence="5" type="ORF">A2928_02160</name>
</gene>
<evidence type="ECO:0000259" key="4">
    <source>
        <dbReference type="PROSITE" id="PS51841"/>
    </source>
</evidence>
<dbReference type="Proteomes" id="UP000176221">
    <property type="component" value="Unassembled WGS sequence"/>
</dbReference>
<feature type="compositionally biased region" description="Acidic residues" evidence="3">
    <location>
        <begin position="918"/>
        <end position="928"/>
    </location>
</feature>
<dbReference type="InterPro" id="IPR006558">
    <property type="entry name" value="LamG-like"/>
</dbReference>
<sequence>MNPRPKNNKKKSSPKGLAGGDIVESVFVVSSKDKEYWKKIIAGALVFSFAFFNVRGAEIVSAFYNDVENSSQNIFTAGAIDFILEDFGFAPLMSEMNFEPGATTTKRIAVIMEPYSNPMNYFASTTNLMTNSLCTDLDLVATLASTTMYSGKLSNFISSATTTIGEWTFELTMPIDSTAMNDQCMFDFSFFGWQTRHNYPTYENGGYSDVETSSNKVKSAGLKIHKVYYDVEPERGIEGDNEWVEIYNPTNQAIDISGWEICDDASCDTIPATVPVPMMGYAVISATTTTWTYWNVPSDVIKITLDSNIGDGLGNSEDMLQLRTPDDAIVDQMNWGIPDAGWNNYNDALWNPGIADVQEGHALSRNNPKPPPPLLTLPTPFHWWKFDDGSTSTAIDSAGSANGTLVGNPTWVAGYVGTNALRFSGSGQYVSAGGLTMPSGSYTKSAWVNRGAGNGNNNILSGASGHAFWAPAFKNYHLASGHSGLFDAVEDVTGLSPNTWYHVAVSYDPMVAGGTMKLYKNGALVDSAINVPPISTDFAAQIGAYQGANVWAGTIDEVQIYDSALGESELDSLYRSYATSTPMSMAYDTNLPADWFDFGPPEIVLHTPSQGQNPNWSWGFTYDIEWTATNPMGPDSDLLIDIYEILDTEQNLMISPGDEIQTIAIGTENDGVYAWTVPLQFYGNIWIKVVARSKKNFMMQDTMTSNILFDPPPLEEIEINFDDIFDKLGDEDVLLDEALDALAGSEEETGSEEQSENISETSVPEAVFDETTLAEDDVVSVTESAQAETIDSEASRFSEGGVAGGGPAGEVVEAGGESVGVDDGKSEAASEEVTSDLQAENVADVPADDGEAAVFEENSDKAKAGALADEVETEEEESADPTEIISDESVSESGSEDAEDTITESSIADESVATESAEAGEETSELEESGTSSLVIETIVENEEIKVEDSVVVSQIVEAKEEPLPENVPVQESSE</sequence>
<dbReference type="InterPro" id="IPR036415">
    <property type="entry name" value="Lamin_tail_dom_sf"/>
</dbReference>
<protein>
    <recommendedName>
        <fullName evidence="4">LTD domain-containing protein</fullName>
    </recommendedName>
</protein>
<proteinExistence type="predicted"/>
<dbReference type="Gene3D" id="2.60.120.200">
    <property type="match status" value="1"/>
</dbReference>